<accession>A0ABR1XSE4</accession>
<feature type="chain" id="PRO_5045987453" evidence="1">
    <location>
        <begin position="18"/>
        <end position="110"/>
    </location>
</feature>
<organism evidence="2 3">
    <name type="scientific">Phyllosticta citrichinensis</name>
    <dbReference type="NCBI Taxonomy" id="1130410"/>
    <lineage>
        <taxon>Eukaryota</taxon>
        <taxon>Fungi</taxon>
        <taxon>Dikarya</taxon>
        <taxon>Ascomycota</taxon>
        <taxon>Pezizomycotina</taxon>
        <taxon>Dothideomycetes</taxon>
        <taxon>Dothideomycetes incertae sedis</taxon>
        <taxon>Botryosphaeriales</taxon>
        <taxon>Phyllostictaceae</taxon>
        <taxon>Phyllosticta</taxon>
    </lineage>
</organism>
<evidence type="ECO:0000256" key="1">
    <source>
        <dbReference type="SAM" id="SignalP"/>
    </source>
</evidence>
<dbReference type="EMBL" id="JBBWUH010000006">
    <property type="protein sequence ID" value="KAK8164574.1"/>
    <property type="molecule type" value="Genomic_DNA"/>
</dbReference>
<keyword evidence="3" id="KW-1185">Reference proteome</keyword>
<gene>
    <name evidence="2" type="ORF">IWX90DRAFT_437255</name>
</gene>
<evidence type="ECO:0000313" key="2">
    <source>
        <dbReference type="EMBL" id="KAK8164574.1"/>
    </source>
</evidence>
<keyword evidence="1" id="KW-0732">Signal</keyword>
<name>A0ABR1XSE4_9PEZI</name>
<reference evidence="2 3" key="1">
    <citation type="journal article" date="2022" name="G3 (Bethesda)">
        <title>Enemy or ally: a genomic approach to elucidate the lifestyle of Phyllosticta citrichinaensis.</title>
        <authorList>
            <person name="Buijs V.A."/>
            <person name="Groenewald J.Z."/>
            <person name="Haridas S."/>
            <person name="LaButti K.M."/>
            <person name="Lipzen A."/>
            <person name="Martin F.M."/>
            <person name="Barry K."/>
            <person name="Grigoriev I.V."/>
            <person name="Crous P.W."/>
            <person name="Seidl M.F."/>
        </authorList>
    </citation>
    <scope>NUCLEOTIDE SEQUENCE [LARGE SCALE GENOMIC DNA]</scope>
    <source>
        <strain evidence="2 3">CBS 129764</strain>
    </source>
</reference>
<feature type="signal peptide" evidence="1">
    <location>
        <begin position="1"/>
        <end position="17"/>
    </location>
</feature>
<comment type="caution">
    <text evidence="2">The sequence shown here is derived from an EMBL/GenBank/DDBJ whole genome shotgun (WGS) entry which is preliminary data.</text>
</comment>
<proteinExistence type="predicted"/>
<protein>
    <submittedName>
        <fullName evidence="2">Uncharacterized protein</fullName>
    </submittedName>
</protein>
<evidence type="ECO:0000313" key="3">
    <source>
        <dbReference type="Proteomes" id="UP001456524"/>
    </source>
</evidence>
<sequence length="110" mass="12127">MAVWLAMWWEFEGVVCGDWERGPRGVECVQPISVVDGVDVGGLGEANERTSERVVVVGYEGWLGRLCLLVVFYPSPIFLSLSRIQQASKQVSQQAAEAMKTPCQRAAVLQ</sequence>
<dbReference type="Proteomes" id="UP001456524">
    <property type="component" value="Unassembled WGS sequence"/>
</dbReference>